<dbReference type="Proteomes" id="UP000299102">
    <property type="component" value="Unassembled WGS sequence"/>
</dbReference>
<accession>A0A4C1WLA6</accession>
<keyword evidence="2" id="KW-1185">Reference proteome</keyword>
<sequence>MTTIESRSWIGIERRNEIRIKSTARSFKAKREGAVVCLRGRINRSEDEWGGVPSLSARAAISTTRSFSEISFMTHRILAHKPDHQMGRVAGASVPPTMPVMPLAYTGDVLAPAGAARLSFSSSRNCDLDSGGSQFDRCLGSPSFHRQCMKKNLVACKVGIRAKVLRDNDFECAARSRPIIVEWERNKAFGGPLVRWDLIANYPSNGLLTLPSRVLWAARSFLCPVLSWMSLVFSLKDAIGLKSQTIRTARICSTKITLTSAAWPHNRVPFDRTRYAILVPHVVNASLTEVHRRLRCLPNRRVEGSKFEPSSRLRPKEALYGNNIRIMTNITSHHSPALEKRWTRATPGPTDAAVDAHRPLAELTDECDASTTHVCMCIYRCT</sequence>
<gene>
    <name evidence="1" type="ORF">EVAR_34067_1</name>
</gene>
<name>A0A4C1WLA6_EUMVA</name>
<reference evidence="1 2" key="1">
    <citation type="journal article" date="2019" name="Commun. Biol.">
        <title>The bagworm genome reveals a unique fibroin gene that provides high tensile strength.</title>
        <authorList>
            <person name="Kono N."/>
            <person name="Nakamura H."/>
            <person name="Ohtoshi R."/>
            <person name="Tomita M."/>
            <person name="Numata K."/>
            <person name="Arakawa K."/>
        </authorList>
    </citation>
    <scope>NUCLEOTIDE SEQUENCE [LARGE SCALE GENOMIC DNA]</scope>
</reference>
<dbReference type="AlphaFoldDB" id="A0A4C1WLA6"/>
<protein>
    <submittedName>
        <fullName evidence="1">Uncharacterized protein</fullName>
    </submittedName>
</protein>
<dbReference type="EMBL" id="BGZK01000579">
    <property type="protein sequence ID" value="GBP51282.1"/>
    <property type="molecule type" value="Genomic_DNA"/>
</dbReference>
<comment type="caution">
    <text evidence="1">The sequence shown here is derived from an EMBL/GenBank/DDBJ whole genome shotgun (WGS) entry which is preliminary data.</text>
</comment>
<proteinExistence type="predicted"/>
<evidence type="ECO:0000313" key="1">
    <source>
        <dbReference type="EMBL" id="GBP51282.1"/>
    </source>
</evidence>
<organism evidence="1 2">
    <name type="scientific">Eumeta variegata</name>
    <name type="common">Bagworm moth</name>
    <name type="synonym">Eumeta japonica</name>
    <dbReference type="NCBI Taxonomy" id="151549"/>
    <lineage>
        <taxon>Eukaryota</taxon>
        <taxon>Metazoa</taxon>
        <taxon>Ecdysozoa</taxon>
        <taxon>Arthropoda</taxon>
        <taxon>Hexapoda</taxon>
        <taxon>Insecta</taxon>
        <taxon>Pterygota</taxon>
        <taxon>Neoptera</taxon>
        <taxon>Endopterygota</taxon>
        <taxon>Lepidoptera</taxon>
        <taxon>Glossata</taxon>
        <taxon>Ditrysia</taxon>
        <taxon>Tineoidea</taxon>
        <taxon>Psychidae</taxon>
        <taxon>Oiketicinae</taxon>
        <taxon>Eumeta</taxon>
    </lineage>
</organism>
<evidence type="ECO:0000313" key="2">
    <source>
        <dbReference type="Proteomes" id="UP000299102"/>
    </source>
</evidence>